<dbReference type="AlphaFoldDB" id="A0A4Y2S9W7"/>
<evidence type="ECO:0000313" key="1">
    <source>
        <dbReference type="EMBL" id="GBN85014.1"/>
    </source>
</evidence>
<organism evidence="1 2">
    <name type="scientific">Araneus ventricosus</name>
    <name type="common">Orbweaver spider</name>
    <name type="synonym">Epeira ventricosa</name>
    <dbReference type="NCBI Taxonomy" id="182803"/>
    <lineage>
        <taxon>Eukaryota</taxon>
        <taxon>Metazoa</taxon>
        <taxon>Ecdysozoa</taxon>
        <taxon>Arthropoda</taxon>
        <taxon>Chelicerata</taxon>
        <taxon>Arachnida</taxon>
        <taxon>Araneae</taxon>
        <taxon>Araneomorphae</taxon>
        <taxon>Entelegynae</taxon>
        <taxon>Araneoidea</taxon>
        <taxon>Araneidae</taxon>
        <taxon>Araneus</taxon>
    </lineage>
</organism>
<dbReference type="OrthoDB" id="6443573at2759"/>
<gene>
    <name evidence="1" type="ORF">AVEN_86054_1</name>
</gene>
<comment type="caution">
    <text evidence="1">The sequence shown here is derived from an EMBL/GenBank/DDBJ whole genome shotgun (WGS) entry which is preliminary data.</text>
</comment>
<sequence length="254" mass="31412">MQQTENFDILYDSMEQFWVRWLCDGSRVPWLQGASEYFKHDGDYFLTRFTRFSWFFPYLQPEDRQKFLLEMEFAEDDDLRLCMYTMNKEEIMLKVNFPPILLDYLKWPLQNLFLKTVEKTWKYIDYMNFRIVLKEILDCKNSLRDFDYCELFEIFWNLSPSPLKESTKEDPHLRVEIDSCLEMRRKREAGDKTIDLCLDEIRQKRENDLCLDEKRRKNDSFNNERLYWEQKVNYDTKRKRKAIRKNRGWHSKKP</sequence>
<dbReference type="Proteomes" id="UP000499080">
    <property type="component" value="Unassembled WGS sequence"/>
</dbReference>
<evidence type="ECO:0000313" key="2">
    <source>
        <dbReference type="Proteomes" id="UP000499080"/>
    </source>
</evidence>
<reference evidence="1 2" key="1">
    <citation type="journal article" date="2019" name="Sci. Rep.">
        <title>Orb-weaving spider Araneus ventricosus genome elucidates the spidroin gene catalogue.</title>
        <authorList>
            <person name="Kono N."/>
            <person name="Nakamura H."/>
            <person name="Ohtoshi R."/>
            <person name="Moran D.A.P."/>
            <person name="Shinohara A."/>
            <person name="Yoshida Y."/>
            <person name="Fujiwara M."/>
            <person name="Mori M."/>
            <person name="Tomita M."/>
            <person name="Arakawa K."/>
        </authorList>
    </citation>
    <scope>NUCLEOTIDE SEQUENCE [LARGE SCALE GENOMIC DNA]</scope>
</reference>
<name>A0A4Y2S9W7_ARAVE</name>
<accession>A0A4Y2S9W7</accession>
<dbReference type="EMBL" id="BGPR01020578">
    <property type="protein sequence ID" value="GBN85014.1"/>
    <property type="molecule type" value="Genomic_DNA"/>
</dbReference>
<proteinExistence type="predicted"/>
<protein>
    <submittedName>
        <fullName evidence="1">Uncharacterized protein</fullName>
    </submittedName>
</protein>
<keyword evidence="2" id="KW-1185">Reference proteome</keyword>